<dbReference type="PANTHER" id="PTHR33371:SF17">
    <property type="entry name" value="MCE-FAMILY PROTEIN MCE1B"/>
    <property type="match status" value="1"/>
</dbReference>
<dbReference type="InterPro" id="IPR052336">
    <property type="entry name" value="MlaD_Phospholipid_Transporter"/>
</dbReference>
<dbReference type="Pfam" id="PF02470">
    <property type="entry name" value="MlaD"/>
    <property type="match status" value="1"/>
</dbReference>
<dbReference type="InterPro" id="IPR003399">
    <property type="entry name" value="Mce/MlaD"/>
</dbReference>
<dbReference type="EMBL" id="WEGK01000021">
    <property type="protein sequence ID" value="MQY23585.1"/>
    <property type="molecule type" value="Genomic_DNA"/>
</dbReference>
<proteinExistence type="predicted"/>
<dbReference type="GO" id="GO:0051701">
    <property type="term" value="P:biological process involved in interaction with host"/>
    <property type="evidence" value="ECO:0007669"/>
    <property type="project" value="TreeGrafter"/>
</dbReference>
<organism evidence="3 4">
    <name type="scientific">Nocardia macrotermitis</name>
    <dbReference type="NCBI Taxonomy" id="2585198"/>
    <lineage>
        <taxon>Bacteria</taxon>
        <taxon>Bacillati</taxon>
        <taxon>Actinomycetota</taxon>
        <taxon>Actinomycetes</taxon>
        <taxon>Mycobacteriales</taxon>
        <taxon>Nocardiaceae</taxon>
        <taxon>Nocardia</taxon>
    </lineage>
</organism>
<reference evidence="3 4" key="1">
    <citation type="submission" date="2019-10" db="EMBL/GenBank/DDBJ databases">
        <title>Nocardia macrotermitis sp. nov. and Nocardia aurantia sp. nov., isolated from the gut of fungus growing-termite Macrotermes natalensis.</title>
        <authorList>
            <person name="Benndorf R."/>
            <person name="Schwitalla J."/>
            <person name="Martin K."/>
            <person name="De Beer W."/>
            <person name="Kaster A.-K."/>
            <person name="Vollmers J."/>
            <person name="Poulsen M."/>
            <person name="Beemelmanns C."/>
        </authorList>
    </citation>
    <scope>NUCLEOTIDE SEQUENCE [LARGE SCALE GENOMIC DNA]</scope>
    <source>
        <strain evidence="3 4">RB20</strain>
    </source>
</reference>
<keyword evidence="1" id="KW-1133">Transmembrane helix</keyword>
<feature type="transmembrane region" description="Helical" evidence="1">
    <location>
        <begin position="12"/>
        <end position="33"/>
    </location>
</feature>
<dbReference type="RefSeq" id="WP_319945712.1">
    <property type="nucleotide sequence ID" value="NZ_WEGK01000021.1"/>
</dbReference>
<evidence type="ECO:0000256" key="1">
    <source>
        <dbReference type="SAM" id="Phobius"/>
    </source>
</evidence>
<keyword evidence="1" id="KW-0812">Transmembrane</keyword>
<sequence>MGGRDGGIAKPLIGFGVFAIVAALVTVTMWNTLAHSVSGGVHSYSATFTDVQGLRDGDDIRIAGVRVGKVTGIGLDARQHAVVRFVVQRGQTILGDTKALVRYQNLIGQRYIALQPGTKGSPAPLADGGALPIEQTEPSFDISGLLNGFRPLFQTLDAAQVNDLSNTLVQALQGMRRR</sequence>
<accession>A0A7K0DCS5</accession>
<comment type="caution">
    <text evidence="3">The sequence shown here is derived from an EMBL/GenBank/DDBJ whole genome shotgun (WGS) entry which is preliminary data.</text>
</comment>
<protein>
    <recommendedName>
        <fullName evidence="2">Mce/MlaD domain-containing protein</fullName>
    </recommendedName>
</protein>
<evidence type="ECO:0000259" key="2">
    <source>
        <dbReference type="Pfam" id="PF02470"/>
    </source>
</evidence>
<dbReference type="GO" id="GO:0005576">
    <property type="term" value="C:extracellular region"/>
    <property type="evidence" value="ECO:0007669"/>
    <property type="project" value="TreeGrafter"/>
</dbReference>
<dbReference type="PANTHER" id="PTHR33371">
    <property type="entry name" value="INTERMEMBRANE PHOSPHOLIPID TRANSPORT SYSTEM BINDING PROTEIN MLAD-RELATED"/>
    <property type="match status" value="1"/>
</dbReference>
<feature type="domain" description="Mce/MlaD" evidence="2">
    <location>
        <begin position="43"/>
        <end position="117"/>
    </location>
</feature>
<evidence type="ECO:0000313" key="4">
    <source>
        <dbReference type="Proteomes" id="UP000438448"/>
    </source>
</evidence>
<gene>
    <name evidence="3" type="ORF">NRB20_67160</name>
</gene>
<keyword evidence="4" id="KW-1185">Reference proteome</keyword>
<name>A0A7K0DCS5_9NOCA</name>
<dbReference type="AlphaFoldDB" id="A0A7K0DCS5"/>
<evidence type="ECO:0000313" key="3">
    <source>
        <dbReference type="EMBL" id="MQY23585.1"/>
    </source>
</evidence>
<keyword evidence="1" id="KW-0472">Membrane</keyword>
<dbReference type="Proteomes" id="UP000438448">
    <property type="component" value="Unassembled WGS sequence"/>
</dbReference>